<keyword evidence="5 10" id="KW-0812">Transmembrane</keyword>
<feature type="domain" description="K+ potassium transporter integral membrane" evidence="12">
    <location>
        <begin position="200"/>
        <end position="678"/>
    </location>
</feature>
<reference evidence="14" key="1">
    <citation type="submission" date="2021-01" db="EMBL/GenBank/DDBJ databases">
        <title>Adiantum capillus-veneris genome.</title>
        <authorList>
            <person name="Fang Y."/>
            <person name="Liao Q."/>
        </authorList>
    </citation>
    <scope>NUCLEOTIDE SEQUENCE</scope>
    <source>
        <strain evidence="14">H3</strain>
        <tissue evidence="14">Leaf</tissue>
    </source>
</reference>
<evidence type="ECO:0000256" key="9">
    <source>
        <dbReference type="ARBA" id="ARBA00023136"/>
    </source>
</evidence>
<dbReference type="OrthoDB" id="504708at2759"/>
<feature type="transmembrane region" description="Helical" evidence="10">
    <location>
        <begin position="559"/>
        <end position="577"/>
    </location>
</feature>
<keyword evidence="15" id="KW-1185">Reference proteome</keyword>
<dbReference type="NCBIfam" id="TIGR00794">
    <property type="entry name" value="kup"/>
    <property type="match status" value="1"/>
</dbReference>
<keyword evidence="9 10" id="KW-0472">Membrane</keyword>
<dbReference type="InterPro" id="IPR053951">
    <property type="entry name" value="K_trans_N"/>
</dbReference>
<organism evidence="14 15">
    <name type="scientific">Adiantum capillus-veneris</name>
    <name type="common">Maidenhair fern</name>
    <dbReference type="NCBI Taxonomy" id="13818"/>
    <lineage>
        <taxon>Eukaryota</taxon>
        <taxon>Viridiplantae</taxon>
        <taxon>Streptophyta</taxon>
        <taxon>Embryophyta</taxon>
        <taxon>Tracheophyta</taxon>
        <taxon>Polypodiopsida</taxon>
        <taxon>Polypodiidae</taxon>
        <taxon>Polypodiales</taxon>
        <taxon>Pteridineae</taxon>
        <taxon>Pteridaceae</taxon>
        <taxon>Vittarioideae</taxon>
        <taxon>Adiantum</taxon>
    </lineage>
</organism>
<dbReference type="Proteomes" id="UP000886520">
    <property type="component" value="Chromosome 21"/>
</dbReference>
<dbReference type="GO" id="GO:0015079">
    <property type="term" value="F:potassium ion transmembrane transporter activity"/>
    <property type="evidence" value="ECO:0007669"/>
    <property type="project" value="UniProtKB-UniRule"/>
</dbReference>
<feature type="transmembrane region" description="Helical" evidence="10">
    <location>
        <begin position="199"/>
        <end position="221"/>
    </location>
</feature>
<keyword evidence="7 10" id="KW-1133">Transmembrane helix</keyword>
<dbReference type="PANTHER" id="PTHR30540:SF13">
    <property type="entry name" value="POTASSIUM TRANSPORTER 17-RELATED"/>
    <property type="match status" value="1"/>
</dbReference>
<feature type="transmembrane region" description="Helical" evidence="10">
    <location>
        <begin position="503"/>
        <end position="529"/>
    </location>
</feature>
<evidence type="ECO:0000256" key="10">
    <source>
        <dbReference type="RuleBase" id="RU321113"/>
    </source>
</evidence>
<evidence type="ECO:0000256" key="5">
    <source>
        <dbReference type="ARBA" id="ARBA00022692"/>
    </source>
</evidence>
<evidence type="ECO:0000256" key="4">
    <source>
        <dbReference type="ARBA" id="ARBA00022538"/>
    </source>
</evidence>
<feature type="transmembrane region" description="Helical" evidence="10">
    <location>
        <begin position="613"/>
        <end position="634"/>
    </location>
</feature>
<feature type="domain" description="K+ potassium transporter C-terminal" evidence="13">
    <location>
        <begin position="693"/>
        <end position="903"/>
    </location>
</feature>
<evidence type="ECO:0000256" key="2">
    <source>
        <dbReference type="ARBA" id="ARBA00008440"/>
    </source>
</evidence>
<feature type="transmembrane region" description="Helical" evidence="10">
    <location>
        <begin position="386"/>
        <end position="406"/>
    </location>
</feature>
<dbReference type="GO" id="GO:0016020">
    <property type="term" value="C:membrane"/>
    <property type="evidence" value="ECO:0007669"/>
    <property type="project" value="UniProtKB-SubCell"/>
</dbReference>
<feature type="transmembrane region" description="Helical" evidence="10">
    <location>
        <begin position="355"/>
        <end position="374"/>
    </location>
</feature>
<evidence type="ECO:0000256" key="6">
    <source>
        <dbReference type="ARBA" id="ARBA00022958"/>
    </source>
</evidence>
<evidence type="ECO:0000256" key="3">
    <source>
        <dbReference type="ARBA" id="ARBA00022448"/>
    </source>
</evidence>
<comment type="caution">
    <text evidence="10">Lacks conserved residue(s) required for the propagation of feature annotation.</text>
</comment>
<comment type="subcellular location">
    <subcellularLocation>
        <location evidence="1 10">Membrane</location>
        <topology evidence="1 10">Multi-pass membrane protein</topology>
    </subcellularLocation>
</comment>
<evidence type="ECO:0000256" key="1">
    <source>
        <dbReference type="ARBA" id="ARBA00004141"/>
    </source>
</evidence>
<proteinExistence type="inferred from homology"/>
<dbReference type="InterPro" id="IPR053952">
    <property type="entry name" value="K_trans_C"/>
</dbReference>
<evidence type="ECO:0000256" key="8">
    <source>
        <dbReference type="ARBA" id="ARBA00023065"/>
    </source>
</evidence>
<evidence type="ECO:0000256" key="11">
    <source>
        <dbReference type="SAM" id="MobiDB-lite"/>
    </source>
</evidence>
<dbReference type="EMBL" id="JABFUD020000021">
    <property type="protein sequence ID" value="KAI5063507.1"/>
    <property type="molecule type" value="Genomic_DNA"/>
</dbReference>
<feature type="region of interest" description="Disordered" evidence="11">
    <location>
        <begin position="67"/>
        <end position="95"/>
    </location>
</feature>
<dbReference type="InterPro" id="IPR003855">
    <property type="entry name" value="K+_transporter"/>
</dbReference>
<evidence type="ECO:0000259" key="12">
    <source>
        <dbReference type="Pfam" id="PF02705"/>
    </source>
</evidence>
<protein>
    <recommendedName>
        <fullName evidence="10">Potassium transporter</fullName>
    </recommendedName>
</protein>
<feature type="transmembrane region" description="Helical" evidence="10">
    <location>
        <begin position="233"/>
        <end position="254"/>
    </location>
</feature>
<name>A0A9D4U9H7_ADICA</name>
<evidence type="ECO:0000313" key="15">
    <source>
        <dbReference type="Proteomes" id="UP000886520"/>
    </source>
</evidence>
<evidence type="ECO:0000259" key="13">
    <source>
        <dbReference type="Pfam" id="PF22776"/>
    </source>
</evidence>
<comment type="function">
    <text evidence="10">Potassium transporter.</text>
</comment>
<dbReference type="Pfam" id="PF22776">
    <property type="entry name" value="K_trans_C"/>
    <property type="match status" value="1"/>
</dbReference>
<evidence type="ECO:0000256" key="7">
    <source>
        <dbReference type="ARBA" id="ARBA00022989"/>
    </source>
</evidence>
<accession>A0A9D4U9H7</accession>
<comment type="caution">
    <text evidence="14">The sequence shown here is derived from an EMBL/GenBank/DDBJ whole genome shotgun (WGS) entry which is preliminary data.</text>
</comment>
<dbReference type="AlphaFoldDB" id="A0A9D4U9H7"/>
<gene>
    <name evidence="14" type="ORF">GOP47_0022054</name>
</gene>
<feature type="compositionally biased region" description="Basic and acidic residues" evidence="11">
    <location>
        <begin position="68"/>
        <end position="83"/>
    </location>
</feature>
<sequence length="905" mass="101175">MKALGLRTYKAVHGGNCDSRVSPCTMYICGMRNFLPGQHQHQHHAAGGPSGITRSLASAMEAASTVDDQSHDYDFKSSGESNEKGGQIKHNGSCKADLDHARENTSCISSAHVMDMNIMQDNRSSDDVGECGGGRTYRVESNYSIESLHLENDGILEDIENKYDRQLQVCKEKRFGRPQRQRGGRAGWFSAGKQWQTLVLAYQTMGVVYAGIGTCPLYVFSSFTLQQPTEEDYYSIFSIVFWTFTLISLVKYGFIILRLDDQGEGGTFALYSILCKHVNMSRYGRTPKKTTTLKTKEGSFQDKTVQKMESNKNIQILLFAVTMIGACMIIGDGILTPAISVLSAVDGLRHASNTLNQSSIVIITAVLLIALFLLQRFGTSKVGFLFSPIVVAWFITTAMVGVYNVMVHNPAIFKGLSPHYIFSFFSRRGKEGWRALAGTVLCITSSEAMYADLGHFNRISMQIAFAFFAYPSNILTYAGQAAYLTKHLDNEGVFYNFIPEVVFWPMFAIATMAAIVASQCLISACFSLVKQSVALDLFPKVRLIHTSENHEGQIYSPEVNYFLMVLCVLVVLGLRSVDNLGHAYGVAVIMVMFITTIFSSIAMVVIWNLWLPWVLLFLVVYGSIEGVYISAVMSKISQGGWLPFLVAIFIGLIMYTWVYGREKHHAYEKANMVTLQDLGSLLNSPNTSVKRVPGLCIFYCEFEDEIPPLMRHYLRNIRSLHKIVIFTTVSYCKIPKVPYDERFKFSNCEGYPGLFRCTTLYGYAEERSFLWSAFWEGMMDSLRLHLQFALVEPGPLIANHPLQCLGSGSANATEQPTQTVDRNGQESGPLRDMANLEKALTERPVLVIGRTRLVTTTRGFSNWLRKVFLDIIYRFLYSSSTSAAASLKLSVPPSNLMEISMLYEV</sequence>
<feature type="transmembrane region" description="Helical" evidence="10">
    <location>
        <begin position="316"/>
        <end position="335"/>
    </location>
</feature>
<feature type="transmembrane region" description="Helical" evidence="10">
    <location>
        <begin position="640"/>
        <end position="659"/>
    </location>
</feature>
<keyword evidence="4 10" id="KW-0633">Potassium transport</keyword>
<evidence type="ECO:0000313" key="14">
    <source>
        <dbReference type="EMBL" id="KAI5063507.1"/>
    </source>
</evidence>
<keyword evidence="8 10" id="KW-0406">Ion transport</keyword>
<keyword evidence="3" id="KW-0813">Transport</keyword>
<comment type="similarity">
    <text evidence="2 10">Belongs to the HAK/KUP transporter (TC 2.A.72.3) family.</text>
</comment>
<dbReference type="Pfam" id="PF02705">
    <property type="entry name" value="K_trans"/>
    <property type="match status" value="1"/>
</dbReference>
<feature type="transmembrane region" description="Helical" evidence="10">
    <location>
        <begin position="463"/>
        <end position="483"/>
    </location>
</feature>
<dbReference type="PANTHER" id="PTHR30540">
    <property type="entry name" value="OSMOTIC STRESS POTASSIUM TRANSPORTER"/>
    <property type="match status" value="1"/>
</dbReference>
<keyword evidence="6 10" id="KW-0630">Potassium</keyword>
<feature type="transmembrane region" description="Helical" evidence="10">
    <location>
        <begin position="583"/>
        <end position="606"/>
    </location>
</feature>